<protein>
    <submittedName>
        <fullName evidence="5">Aldo/keto reductase</fullName>
    </submittedName>
</protein>
<reference evidence="5 6" key="1">
    <citation type="journal article" date="2017" name="Int. J. Syst. Evol. Microbiol.">
        <title>Aquarickettsiella crustaci n. gen. n. sp. (Gammaproteobacteria: Legionellales: Coxiellaceae); a bacterial pathogen of the freshwater crustacean: Gammarus fossarum (Malacostraca: Amphipoda).</title>
        <authorList>
            <person name="Bojko J."/>
            <person name="Dunn A.M."/>
            <person name="Stebbing P.D."/>
            <person name="Van Aerle R."/>
            <person name="Bacela-Spychalska K."/>
            <person name="Bean T.P."/>
            <person name="Stentiford G.D."/>
        </authorList>
    </citation>
    <scope>NUCLEOTIDE SEQUENCE [LARGE SCALE GENOMIC DNA]</scope>
    <source>
        <strain evidence="5">RA15029</strain>
    </source>
</reference>
<dbReference type="InterPro" id="IPR005399">
    <property type="entry name" value="K_chnl_volt-dep_bsu_KCNAB-rel"/>
</dbReference>
<accession>A0A370CHY4</accession>
<dbReference type="Pfam" id="PF00248">
    <property type="entry name" value="Aldo_ket_red"/>
    <property type="match status" value="1"/>
</dbReference>
<evidence type="ECO:0000256" key="1">
    <source>
        <dbReference type="ARBA" id="ARBA00006515"/>
    </source>
</evidence>
<evidence type="ECO:0000313" key="6">
    <source>
        <dbReference type="Proteomes" id="UP000226429"/>
    </source>
</evidence>
<dbReference type="Proteomes" id="UP000226429">
    <property type="component" value="Unassembled WGS sequence"/>
</dbReference>
<keyword evidence="6" id="KW-1185">Reference proteome</keyword>
<feature type="domain" description="NADP-dependent oxidoreductase" evidence="4">
    <location>
        <begin position="16"/>
        <end position="293"/>
    </location>
</feature>
<evidence type="ECO:0000256" key="3">
    <source>
        <dbReference type="ARBA" id="ARBA00023002"/>
    </source>
</evidence>
<sequence>MDYRQLGKAGIRVSELSLGPWLTFSKHLSVKHAKKIVNIAIDKGINFFDNAERYAEGMAECLMGEVFRSYQRESLVITTKLYWGGDGVNDIGLSRKHLLEGIKNSLRRLQLDYVDIVFCHRPDPLTPIEETILAMDKIIRDGHAIYWGTSEWSSGQIEMAYKLAQDMHCISPSTEQSEYNLFNRYRVEEEYKKLYQKYGMGLTTWGPLASGILTGKYSKGFPEKSRLQSEKRFIGNDFQSRIDKANRLVLLAQKLGWTPAQLSIAWILSKQFVSTVIIGASNEDQLLENISAVGLKNKISPEIDNELNTIFEVNDAK</sequence>
<evidence type="ECO:0000259" key="4">
    <source>
        <dbReference type="Pfam" id="PF00248"/>
    </source>
</evidence>
<dbReference type="GO" id="GO:0016491">
    <property type="term" value="F:oxidoreductase activity"/>
    <property type="evidence" value="ECO:0007669"/>
    <property type="project" value="UniProtKB-KW"/>
</dbReference>
<reference evidence="5 6" key="2">
    <citation type="journal article" date="2018" name="J. Invertebr. Pathol.">
        <title>'Candidatus Aquirickettsiella gammari' (Gammaproteobacteria: Legionellales: Coxiellaceae): A bacterial pathogen of the freshwater crustacean Gammarus fossarum (Malacostraca: Amphipoda).</title>
        <authorList>
            <person name="Bojko J."/>
            <person name="Dunn A.M."/>
            <person name="Stebbing P.D."/>
            <person name="van Aerle R."/>
            <person name="Bacela-Spychalska K."/>
            <person name="Bean T.P."/>
            <person name="Urrutia A."/>
            <person name="Stentiford G.D."/>
        </authorList>
    </citation>
    <scope>NUCLEOTIDE SEQUENCE [LARGE SCALE GENOMIC DNA]</scope>
    <source>
        <strain evidence="5">RA15029</strain>
    </source>
</reference>
<name>A0A370CHY4_9COXI</name>
<comment type="similarity">
    <text evidence="1">Belongs to the shaker potassium channel beta subunit family.</text>
</comment>
<dbReference type="AlphaFoldDB" id="A0A370CHY4"/>
<dbReference type="Gene3D" id="3.20.20.100">
    <property type="entry name" value="NADP-dependent oxidoreductase domain"/>
    <property type="match status" value="1"/>
</dbReference>
<dbReference type="PRINTS" id="PR01577">
    <property type="entry name" value="KCNABCHANNEL"/>
</dbReference>
<gene>
    <name evidence="5" type="ORF">CFE62_003725</name>
</gene>
<evidence type="ECO:0000256" key="2">
    <source>
        <dbReference type="ARBA" id="ARBA00022857"/>
    </source>
</evidence>
<dbReference type="SUPFAM" id="SSF51430">
    <property type="entry name" value="NAD(P)-linked oxidoreductase"/>
    <property type="match status" value="1"/>
</dbReference>
<keyword evidence="3" id="KW-0560">Oxidoreductase</keyword>
<dbReference type="PANTHER" id="PTHR43150">
    <property type="entry name" value="HYPERKINETIC, ISOFORM M"/>
    <property type="match status" value="1"/>
</dbReference>
<evidence type="ECO:0000313" key="5">
    <source>
        <dbReference type="EMBL" id="RDH40478.1"/>
    </source>
</evidence>
<organism evidence="5 6">
    <name type="scientific">Candidatus Aquirickettsiella gammari</name>
    <dbReference type="NCBI Taxonomy" id="2016198"/>
    <lineage>
        <taxon>Bacteria</taxon>
        <taxon>Pseudomonadati</taxon>
        <taxon>Pseudomonadota</taxon>
        <taxon>Gammaproteobacteria</taxon>
        <taxon>Legionellales</taxon>
        <taxon>Coxiellaceae</taxon>
        <taxon>Candidatus Aquirickettsiella</taxon>
    </lineage>
</organism>
<dbReference type="InterPro" id="IPR036812">
    <property type="entry name" value="NAD(P)_OxRdtase_dom_sf"/>
</dbReference>
<proteinExistence type="inferred from homology"/>
<keyword evidence="2" id="KW-0521">NADP</keyword>
<comment type="caution">
    <text evidence="5">The sequence shown here is derived from an EMBL/GenBank/DDBJ whole genome shotgun (WGS) entry which is preliminary data.</text>
</comment>
<dbReference type="EMBL" id="NMOS02000008">
    <property type="protein sequence ID" value="RDH40478.1"/>
    <property type="molecule type" value="Genomic_DNA"/>
</dbReference>
<dbReference type="PANTHER" id="PTHR43150:SF2">
    <property type="entry name" value="HYPERKINETIC, ISOFORM M"/>
    <property type="match status" value="1"/>
</dbReference>
<dbReference type="InterPro" id="IPR023210">
    <property type="entry name" value="NADP_OxRdtase_dom"/>
</dbReference>